<evidence type="ECO:0000313" key="5">
    <source>
        <dbReference type="Proteomes" id="UP000028185"/>
    </source>
</evidence>
<keyword evidence="3" id="KW-0704">Schiff base</keyword>
<dbReference type="CDD" id="cd00956">
    <property type="entry name" value="Transaldolase_FSA"/>
    <property type="match status" value="1"/>
</dbReference>
<dbReference type="FunFam" id="3.20.20.70:FF:000018">
    <property type="entry name" value="Probable transaldolase"/>
    <property type="match status" value="1"/>
</dbReference>
<accession>A0A075SQC3</accession>
<dbReference type="GO" id="GO:0005975">
    <property type="term" value="P:carbohydrate metabolic process"/>
    <property type="evidence" value="ECO:0007669"/>
    <property type="project" value="InterPro"/>
</dbReference>
<dbReference type="EMBL" id="CP008921">
    <property type="protein sequence ID" value="AIG43230.1"/>
    <property type="molecule type" value="Genomic_DNA"/>
</dbReference>
<dbReference type="PANTHER" id="PTHR10683">
    <property type="entry name" value="TRANSALDOLASE"/>
    <property type="match status" value="1"/>
</dbReference>
<sequence length="222" mass="24255">MEFMLDTLNIEEIRKWAEVLPLAGVTSNPTIAKKEGDIDFFERLHLIRDIIGPNASLHVQVVAKDYEGILADAKKIRELAPENVYIKVPVTPAGLAAMKTLKAQGYQITATAIYTVFQGLLAIEAGADYLAPYYNRMANLNIDSNAVIAQLSEAIDRECSESKILAASFKNVEQVNQAFANGAQAITAGADIFEAAFSMPSIEKAVNDFADDWSAIHGRYTI</sequence>
<reference evidence="4 5" key="1">
    <citation type="journal article" date="2014" name="Genome Announc.">
        <title>Whole-Genome Sequence of Streptococcus suis Serotype 4 Reference Strain 6407.</title>
        <authorList>
            <person name="Wang K."/>
            <person name="Chen J."/>
            <person name="Yao H."/>
            <person name="Lu C."/>
        </authorList>
    </citation>
    <scope>NUCLEOTIDE SEQUENCE [LARGE SCALE GENOMIC DNA]</scope>
    <source>
        <strain evidence="4">6407</strain>
    </source>
</reference>
<dbReference type="Gene3D" id="3.20.20.70">
    <property type="entry name" value="Aldolase class I"/>
    <property type="match status" value="1"/>
</dbReference>
<comment type="subcellular location">
    <subcellularLocation>
        <location evidence="1">Cytoplasm</location>
    </subcellularLocation>
</comment>
<dbReference type="InterPro" id="IPR001585">
    <property type="entry name" value="TAL/FSA"/>
</dbReference>
<dbReference type="AlphaFoldDB" id="A0A075SQC3"/>
<name>A0A075SQC3_STRSU</name>
<dbReference type="PATRIC" id="fig|1214179.4.peg.744"/>
<dbReference type="PROSITE" id="PS00958">
    <property type="entry name" value="TRANSALDOLASE_2"/>
    <property type="match status" value="1"/>
</dbReference>
<evidence type="ECO:0000256" key="2">
    <source>
        <dbReference type="ARBA" id="ARBA00022490"/>
    </source>
</evidence>
<keyword evidence="2" id="KW-0963">Cytoplasm</keyword>
<dbReference type="InterPro" id="IPR013785">
    <property type="entry name" value="Aldolase_TIM"/>
</dbReference>
<dbReference type="GO" id="GO:0016832">
    <property type="term" value="F:aldehyde-lyase activity"/>
    <property type="evidence" value="ECO:0007669"/>
    <property type="project" value="InterPro"/>
</dbReference>
<dbReference type="NCBIfam" id="NF009299">
    <property type="entry name" value="PRK12656.1"/>
    <property type="match status" value="1"/>
</dbReference>
<dbReference type="Pfam" id="PF00923">
    <property type="entry name" value="TAL_FSA"/>
    <property type="match status" value="1"/>
</dbReference>
<gene>
    <name evidence="4" type="ORF">ID09_03885</name>
</gene>
<evidence type="ECO:0000313" key="4">
    <source>
        <dbReference type="EMBL" id="AIG43230.1"/>
    </source>
</evidence>
<organism evidence="4 5">
    <name type="scientific">Streptococcus suis 6407</name>
    <dbReference type="NCBI Taxonomy" id="1214179"/>
    <lineage>
        <taxon>Bacteria</taxon>
        <taxon>Bacillati</taxon>
        <taxon>Bacillota</taxon>
        <taxon>Bacilli</taxon>
        <taxon>Lactobacillales</taxon>
        <taxon>Streptococcaceae</taxon>
        <taxon>Streptococcus</taxon>
    </lineage>
</organism>
<dbReference type="HOGENOM" id="CLU_079764_2_0_9"/>
<protein>
    <submittedName>
        <fullName evidence="4">Fructose-6-phosphate aldolase</fullName>
    </submittedName>
</protein>
<dbReference type="InterPro" id="IPR018225">
    <property type="entry name" value="Transaldolase_AS"/>
</dbReference>
<dbReference type="RefSeq" id="WP_014638067.1">
    <property type="nucleotide sequence ID" value="NZ_ALLE01000034.1"/>
</dbReference>
<proteinExistence type="predicted"/>
<evidence type="ECO:0000256" key="1">
    <source>
        <dbReference type="ARBA" id="ARBA00004496"/>
    </source>
</evidence>
<evidence type="ECO:0000256" key="3">
    <source>
        <dbReference type="ARBA" id="ARBA00023270"/>
    </source>
</evidence>
<dbReference type="SUPFAM" id="SSF51569">
    <property type="entry name" value="Aldolase"/>
    <property type="match status" value="1"/>
</dbReference>
<dbReference type="Proteomes" id="UP000028185">
    <property type="component" value="Chromosome"/>
</dbReference>
<dbReference type="InterPro" id="IPR033919">
    <property type="entry name" value="TSA/FSA_arc/bac"/>
</dbReference>
<dbReference type="GO" id="GO:0005737">
    <property type="term" value="C:cytoplasm"/>
    <property type="evidence" value="ECO:0007669"/>
    <property type="project" value="UniProtKB-SubCell"/>
</dbReference>
<dbReference type="PANTHER" id="PTHR10683:SF28">
    <property type="entry name" value="TRANSALDOLASE C"/>
    <property type="match status" value="1"/>
</dbReference>